<dbReference type="STRING" id="210143.A0A1R3I6I1"/>
<dbReference type="PROSITE" id="PS50102">
    <property type="entry name" value="RRM"/>
    <property type="match status" value="1"/>
</dbReference>
<dbReference type="Proteomes" id="UP000188268">
    <property type="component" value="Unassembled WGS sequence"/>
</dbReference>
<dbReference type="Pfam" id="PF00076">
    <property type="entry name" value="RRM_1"/>
    <property type="match status" value="1"/>
</dbReference>
<reference evidence="4 5" key="1">
    <citation type="submission" date="2013-09" db="EMBL/GenBank/DDBJ databases">
        <title>Corchorus capsularis genome sequencing.</title>
        <authorList>
            <person name="Alam M."/>
            <person name="Haque M.S."/>
            <person name="Islam M.S."/>
            <person name="Emdad E.M."/>
            <person name="Islam M.M."/>
            <person name="Ahmed B."/>
            <person name="Halim A."/>
            <person name="Hossen Q.M.M."/>
            <person name="Hossain M.Z."/>
            <person name="Ahmed R."/>
            <person name="Khan M.M."/>
            <person name="Islam R."/>
            <person name="Rashid M.M."/>
            <person name="Khan S.A."/>
            <person name="Rahman M.S."/>
            <person name="Alam M."/>
        </authorList>
    </citation>
    <scope>NUCLEOTIDE SEQUENCE [LARGE SCALE GENOMIC DNA]</scope>
    <source>
        <strain evidence="5">cv. CVL-1</strain>
        <tissue evidence="4">Whole seedling</tissue>
    </source>
</reference>
<gene>
    <name evidence="4" type="ORF">CCACVL1_14572</name>
</gene>
<proteinExistence type="predicted"/>
<evidence type="ECO:0000256" key="2">
    <source>
        <dbReference type="SAM" id="MobiDB-lite"/>
    </source>
</evidence>
<evidence type="ECO:0000256" key="1">
    <source>
        <dbReference type="PROSITE-ProRule" id="PRU00176"/>
    </source>
</evidence>
<organism evidence="4 5">
    <name type="scientific">Corchorus capsularis</name>
    <name type="common">Jute</name>
    <dbReference type="NCBI Taxonomy" id="210143"/>
    <lineage>
        <taxon>Eukaryota</taxon>
        <taxon>Viridiplantae</taxon>
        <taxon>Streptophyta</taxon>
        <taxon>Embryophyta</taxon>
        <taxon>Tracheophyta</taxon>
        <taxon>Spermatophyta</taxon>
        <taxon>Magnoliopsida</taxon>
        <taxon>eudicotyledons</taxon>
        <taxon>Gunneridae</taxon>
        <taxon>Pentapetalae</taxon>
        <taxon>rosids</taxon>
        <taxon>malvids</taxon>
        <taxon>Malvales</taxon>
        <taxon>Malvaceae</taxon>
        <taxon>Grewioideae</taxon>
        <taxon>Apeibeae</taxon>
        <taxon>Corchorus</taxon>
    </lineage>
</organism>
<dbReference type="CDD" id="cd00590">
    <property type="entry name" value="RRM_SF"/>
    <property type="match status" value="1"/>
</dbReference>
<dbReference type="Gramene" id="OMO78215">
    <property type="protein sequence ID" value="OMO78215"/>
    <property type="gene ID" value="CCACVL1_14572"/>
</dbReference>
<evidence type="ECO:0000313" key="4">
    <source>
        <dbReference type="EMBL" id="OMO78215.1"/>
    </source>
</evidence>
<comment type="caution">
    <text evidence="4">The sequence shown here is derived from an EMBL/GenBank/DDBJ whole genome shotgun (WGS) entry which is preliminary data.</text>
</comment>
<evidence type="ECO:0000259" key="3">
    <source>
        <dbReference type="PROSITE" id="PS50102"/>
    </source>
</evidence>
<name>A0A1R3I6I1_COCAP</name>
<feature type="compositionally biased region" description="Basic and acidic residues" evidence="2">
    <location>
        <begin position="145"/>
        <end position="157"/>
    </location>
</feature>
<dbReference type="OrthoDB" id="10487617at2759"/>
<protein>
    <recommendedName>
        <fullName evidence="3">RRM domain-containing protein</fullName>
    </recommendedName>
</protein>
<dbReference type="SUPFAM" id="SSF54928">
    <property type="entry name" value="RNA-binding domain, RBD"/>
    <property type="match status" value="1"/>
</dbReference>
<feature type="domain" description="RRM" evidence="3">
    <location>
        <begin position="34"/>
        <end position="111"/>
    </location>
</feature>
<keyword evidence="5" id="KW-1185">Reference proteome</keyword>
<dbReference type="AlphaFoldDB" id="A0A1R3I6I1"/>
<dbReference type="GO" id="GO:0003723">
    <property type="term" value="F:RNA binding"/>
    <property type="evidence" value="ECO:0007669"/>
    <property type="project" value="UniProtKB-UniRule"/>
</dbReference>
<feature type="region of interest" description="Disordered" evidence="2">
    <location>
        <begin position="145"/>
        <end position="168"/>
    </location>
</feature>
<sequence>MRGWSNGSVGTDFQSSSDRCWPQHPSYDWRSHFFSVFVGHLSWNTSVSDLWNEFGVIGKDMDVFIPNTSRRFKSTFAFVHYKHESEMKRAIFRGDGLIIVGNRIKFHQKTRVFSHHCKPPFTFRNSDPLVIKRDIESKHAHVVGDGKALKTPSESKYRPPHVLSPEVDKDNIGGPLKVNNEVLSMFDIATVLVSVKRNVKVPSKIAISHNISRFEVSPSIESTRDSISFNSNRSLPVTDNKLIVDDSSSGDFSDPNPGDELKSCKEDDLNEAINIGNNSHQDYLEDFVGILSHERVGSPKEASPLSINEMIGGCVES</sequence>
<dbReference type="SMART" id="SM00360">
    <property type="entry name" value="RRM"/>
    <property type="match status" value="1"/>
</dbReference>
<evidence type="ECO:0000313" key="5">
    <source>
        <dbReference type="Proteomes" id="UP000188268"/>
    </source>
</evidence>
<keyword evidence="1" id="KW-0694">RNA-binding</keyword>
<dbReference type="InterPro" id="IPR012677">
    <property type="entry name" value="Nucleotide-bd_a/b_plait_sf"/>
</dbReference>
<dbReference type="Gene3D" id="3.30.70.330">
    <property type="match status" value="1"/>
</dbReference>
<dbReference type="InterPro" id="IPR000504">
    <property type="entry name" value="RRM_dom"/>
</dbReference>
<dbReference type="EMBL" id="AWWV01010599">
    <property type="protein sequence ID" value="OMO78215.1"/>
    <property type="molecule type" value="Genomic_DNA"/>
</dbReference>
<dbReference type="InterPro" id="IPR035979">
    <property type="entry name" value="RBD_domain_sf"/>
</dbReference>
<accession>A0A1R3I6I1</accession>